<gene>
    <name evidence="2" type="ORF">B2J93_6931</name>
</gene>
<evidence type="ECO:0000256" key="1">
    <source>
        <dbReference type="SAM" id="Phobius"/>
    </source>
</evidence>
<accession>A0A218YVR1</accession>
<keyword evidence="1" id="KW-0812">Transmembrane</keyword>
<organism evidence="2 3">
    <name type="scientific">Diplocarpon coronariae</name>
    <dbReference type="NCBI Taxonomy" id="2795749"/>
    <lineage>
        <taxon>Eukaryota</taxon>
        <taxon>Fungi</taxon>
        <taxon>Dikarya</taxon>
        <taxon>Ascomycota</taxon>
        <taxon>Pezizomycotina</taxon>
        <taxon>Leotiomycetes</taxon>
        <taxon>Helotiales</taxon>
        <taxon>Drepanopezizaceae</taxon>
        <taxon>Diplocarpon</taxon>
    </lineage>
</organism>
<evidence type="ECO:0000313" key="3">
    <source>
        <dbReference type="Proteomes" id="UP000242519"/>
    </source>
</evidence>
<keyword evidence="1" id="KW-1133">Transmembrane helix</keyword>
<keyword evidence="1" id="KW-0472">Membrane</keyword>
<comment type="caution">
    <text evidence="2">The sequence shown here is derived from an EMBL/GenBank/DDBJ whole genome shotgun (WGS) entry which is preliminary data.</text>
</comment>
<feature type="transmembrane region" description="Helical" evidence="1">
    <location>
        <begin position="7"/>
        <end position="26"/>
    </location>
</feature>
<dbReference type="InParanoid" id="A0A218YVR1"/>
<keyword evidence="3" id="KW-1185">Reference proteome</keyword>
<protein>
    <submittedName>
        <fullName evidence="2">Uncharacterized protein</fullName>
    </submittedName>
</protein>
<dbReference type="OrthoDB" id="526941at2759"/>
<sequence length="353" mass="39432">MAEYTRTATAIVIIIICLLAFLRLNYNYIPIQTVTHGEEQIEAPKLIHNSWRTAKSQAQIVKPTFPPDGIPAAQLEDAAIRPVERPHVPLVTYAYAESDYGRDNLKFFVAHGLHAAADFIFILNGDTDADETIIPKNLPNVKIIKRENTCFDLGAHAEVLSQKIGGGPNAKSLRDIYGKFILMNASIRGPFIPHWSKECWTDAYLNKLNDKVKLVGSSINCMGGGPQHIQSMIYATDRIGLSIMLLPEGIGECFPSLQAAMGGEVRTTPLIKSKGYHIDVMLMNFQSLPNYEYENCTINGDFLYDGTYYGFSVNPFETIFIKTNRGISIRLVDQYTEWVDQSGYSSYDVCSIK</sequence>
<dbReference type="AlphaFoldDB" id="A0A218YVR1"/>
<dbReference type="EMBL" id="MZNU01000342">
    <property type="protein sequence ID" value="OWO99876.1"/>
    <property type="molecule type" value="Genomic_DNA"/>
</dbReference>
<proteinExistence type="predicted"/>
<dbReference type="Proteomes" id="UP000242519">
    <property type="component" value="Unassembled WGS sequence"/>
</dbReference>
<evidence type="ECO:0000313" key="2">
    <source>
        <dbReference type="EMBL" id="OWO99876.1"/>
    </source>
</evidence>
<name>A0A218YVR1_9HELO</name>
<reference evidence="2 3" key="1">
    <citation type="submission" date="2017-04" db="EMBL/GenBank/DDBJ databases">
        <title>Draft genome sequence of Marssonina coronaria NL1: causal agent of apple blotch.</title>
        <authorList>
            <person name="Cheng Q."/>
        </authorList>
    </citation>
    <scope>NUCLEOTIDE SEQUENCE [LARGE SCALE GENOMIC DNA]</scope>
    <source>
        <strain evidence="2 3">NL1</strain>
    </source>
</reference>
<dbReference type="STRING" id="503106.A0A218YVR1"/>